<organism evidence="2 3">
    <name type="scientific">Saccharomycopsis crataegensis</name>
    <dbReference type="NCBI Taxonomy" id="43959"/>
    <lineage>
        <taxon>Eukaryota</taxon>
        <taxon>Fungi</taxon>
        <taxon>Dikarya</taxon>
        <taxon>Ascomycota</taxon>
        <taxon>Saccharomycotina</taxon>
        <taxon>Saccharomycetes</taxon>
        <taxon>Saccharomycopsidaceae</taxon>
        <taxon>Saccharomycopsis</taxon>
    </lineage>
</organism>
<dbReference type="EMBL" id="BTFZ01000001">
    <property type="protein sequence ID" value="GMM32913.1"/>
    <property type="molecule type" value="Genomic_DNA"/>
</dbReference>
<proteinExistence type="predicted"/>
<reference evidence="2 3" key="1">
    <citation type="journal article" date="2023" name="Elife">
        <title>Identification of key yeast species and microbe-microbe interactions impacting larval growth of Drosophila in the wild.</title>
        <authorList>
            <person name="Mure A."/>
            <person name="Sugiura Y."/>
            <person name="Maeda R."/>
            <person name="Honda K."/>
            <person name="Sakurai N."/>
            <person name="Takahashi Y."/>
            <person name="Watada M."/>
            <person name="Katoh T."/>
            <person name="Gotoh A."/>
            <person name="Gotoh Y."/>
            <person name="Taniguchi I."/>
            <person name="Nakamura K."/>
            <person name="Hayashi T."/>
            <person name="Katayama T."/>
            <person name="Uemura T."/>
            <person name="Hattori Y."/>
        </authorList>
    </citation>
    <scope>NUCLEOTIDE SEQUENCE [LARGE SCALE GENOMIC DNA]</scope>
    <source>
        <strain evidence="2 3">SC-9</strain>
    </source>
</reference>
<dbReference type="Pfam" id="PF07957">
    <property type="entry name" value="DUF3294"/>
    <property type="match status" value="1"/>
</dbReference>
<comment type="caution">
    <text evidence="2">The sequence shown here is derived from an EMBL/GenBank/DDBJ whole genome shotgun (WGS) entry which is preliminary data.</text>
</comment>
<gene>
    <name evidence="2" type="ORF">DASC09_002380</name>
</gene>
<evidence type="ECO:0000313" key="3">
    <source>
        <dbReference type="Proteomes" id="UP001360560"/>
    </source>
</evidence>
<dbReference type="Proteomes" id="UP001360560">
    <property type="component" value="Unassembled WGS sequence"/>
</dbReference>
<keyword evidence="3" id="KW-1185">Reference proteome</keyword>
<name>A0AAV5QDL2_9ASCO</name>
<dbReference type="AlphaFoldDB" id="A0AAV5QDL2"/>
<keyword evidence="1" id="KW-0175">Coiled coil</keyword>
<feature type="coiled-coil region" evidence="1">
    <location>
        <begin position="3"/>
        <end position="30"/>
    </location>
</feature>
<dbReference type="RefSeq" id="XP_064849913.1">
    <property type="nucleotide sequence ID" value="XM_064993841.1"/>
</dbReference>
<evidence type="ECO:0000313" key="2">
    <source>
        <dbReference type="EMBL" id="GMM32913.1"/>
    </source>
</evidence>
<dbReference type="InterPro" id="IPR012917">
    <property type="entry name" value="DUF3294"/>
</dbReference>
<dbReference type="GeneID" id="90070892"/>
<sequence length="218" mass="24575">MSKNQQELTIKDLVAQVESLTAKVKKQSQVITQTGQQVLEIQLAAQKQKIQDIPDPQAILNGGAGNLKQVEAIEEADYATNEDIFQLVGELQGQLDFLEERSIRRGINLTKTNANDLLAPLPDSDGAEPENFPKTLAEFKELNDKKIVELCGFYQILPPSDEQKQQFEDFLADKVKELNIEEQGYEDFGRFGKEEIINLFNSLARYVGVSCRKGDNQW</sequence>
<protein>
    <submittedName>
        <fullName evidence="2">Mrp8 protein</fullName>
    </submittedName>
</protein>
<accession>A0AAV5QDL2</accession>
<evidence type="ECO:0000256" key="1">
    <source>
        <dbReference type="SAM" id="Coils"/>
    </source>
</evidence>